<keyword evidence="4" id="KW-1185">Reference proteome</keyword>
<feature type="repeat" description="PPR" evidence="2">
    <location>
        <begin position="91"/>
        <end position="125"/>
    </location>
</feature>
<dbReference type="InterPro" id="IPR046960">
    <property type="entry name" value="PPR_At4g14850-like_plant"/>
</dbReference>
<dbReference type="GO" id="GO:0003723">
    <property type="term" value="F:RNA binding"/>
    <property type="evidence" value="ECO:0007669"/>
    <property type="project" value="InterPro"/>
</dbReference>
<dbReference type="AlphaFoldDB" id="A0AA88VQU5"/>
<evidence type="ECO:0000256" key="1">
    <source>
        <dbReference type="ARBA" id="ARBA00022737"/>
    </source>
</evidence>
<evidence type="ECO:0008006" key="5">
    <source>
        <dbReference type="Google" id="ProtNLM"/>
    </source>
</evidence>
<proteinExistence type="predicted"/>
<reference evidence="3" key="1">
    <citation type="submission" date="2022-12" db="EMBL/GenBank/DDBJ databases">
        <title>Draft genome assemblies for two species of Escallonia (Escalloniales).</title>
        <authorList>
            <person name="Chanderbali A."/>
            <person name="Dervinis C."/>
            <person name="Anghel I."/>
            <person name="Soltis D."/>
            <person name="Soltis P."/>
            <person name="Zapata F."/>
        </authorList>
    </citation>
    <scope>NUCLEOTIDE SEQUENCE</scope>
    <source>
        <strain evidence="3">UCBG64.0493</strain>
        <tissue evidence="3">Leaf</tissue>
    </source>
</reference>
<dbReference type="PANTHER" id="PTHR47926:SF347">
    <property type="entry name" value="PENTATRICOPEPTIDE REPEAT-CONTAINING PROTEIN"/>
    <property type="match status" value="1"/>
</dbReference>
<dbReference type="NCBIfam" id="TIGR00756">
    <property type="entry name" value="PPR"/>
    <property type="match status" value="1"/>
</dbReference>
<dbReference type="InterPro" id="IPR002885">
    <property type="entry name" value="PPR_rpt"/>
</dbReference>
<evidence type="ECO:0000313" key="4">
    <source>
        <dbReference type="Proteomes" id="UP001188597"/>
    </source>
</evidence>
<evidence type="ECO:0000313" key="3">
    <source>
        <dbReference type="EMBL" id="KAK3012204.1"/>
    </source>
</evidence>
<keyword evidence="1" id="KW-0677">Repeat</keyword>
<name>A0AA88VQU5_9ASTE</name>
<gene>
    <name evidence="3" type="ORF">RJ639_012774</name>
</gene>
<dbReference type="Gene3D" id="1.25.40.10">
    <property type="entry name" value="Tetratricopeptide repeat domain"/>
    <property type="match status" value="2"/>
</dbReference>
<dbReference type="Proteomes" id="UP001188597">
    <property type="component" value="Unassembled WGS sequence"/>
</dbReference>
<dbReference type="GO" id="GO:0009451">
    <property type="term" value="P:RNA modification"/>
    <property type="evidence" value="ECO:0007669"/>
    <property type="project" value="InterPro"/>
</dbReference>
<organism evidence="3 4">
    <name type="scientific">Escallonia herrerae</name>
    <dbReference type="NCBI Taxonomy" id="1293975"/>
    <lineage>
        <taxon>Eukaryota</taxon>
        <taxon>Viridiplantae</taxon>
        <taxon>Streptophyta</taxon>
        <taxon>Embryophyta</taxon>
        <taxon>Tracheophyta</taxon>
        <taxon>Spermatophyta</taxon>
        <taxon>Magnoliopsida</taxon>
        <taxon>eudicotyledons</taxon>
        <taxon>Gunneridae</taxon>
        <taxon>Pentapetalae</taxon>
        <taxon>asterids</taxon>
        <taxon>campanulids</taxon>
        <taxon>Escalloniales</taxon>
        <taxon>Escalloniaceae</taxon>
        <taxon>Escallonia</taxon>
    </lineage>
</organism>
<sequence length="265" mass="29271">MLLLRLTTTTCATSLSRAFSSGFACTSAESHNLLEKVRLLCTQVHALALKTSFDACVYVANALITMYSKSSSYDVDKDEAWRVFKDTEFRTRITWNAMIACFQLRGQWTQAIQLFFTMQRNGFGFDRATLLSVISSLCGASGNGADSGLSWCLQFHGLTIKTGFVSQIKVASALIKAYSILGGAVSDCYDLFMETSGYRDLVSWTGIISTVAEREPEEALFLFCRLRQEGLTPDRFTFSIVLKACAGLAKLVVDEFPRTSHIATV</sequence>
<accession>A0AA88VQU5</accession>
<dbReference type="EMBL" id="JAVXUP010001394">
    <property type="protein sequence ID" value="KAK3012204.1"/>
    <property type="molecule type" value="Genomic_DNA"/>
</dbReference>
<dbReference type="PROSITE" id="PS51375">
    <property type="entry name" value="PPR"/>
    <property type="match status" value="1"/>
</dbReference>
<dbReference type="PANTHER" id="PTHR47926">
    <property type="entry name" value="PENTATRICOPEPTIDE REPEAT-CONTAINING PROTEIN"/>
    <property type="match status" value="1"/>
</dbReference>
<protein>
    <recommendedName>
        <fullName evidence="5">Pentatricopeptide repeat-containing protein</fullName>
    </recommendedName>
</protein>
<evidence type="ECO:0000256" key="2">
    <source>
        <dbReference type="PROSITE-ProRule" id="PRU00708"/>
    </source>
</evidence>
<dbReference type="InterPro" id="IPR011990">
    <property type="entry name" value="TPR-like_helical_dom_sf"/>
</dbReference>
<comment type="caution">
    <text evidence="3">The sequence shown here is derived from an EMBL/GenBank/DDBJ whole genome shotgun (WGS) entry which is preliminary data.</text>
</comment>
<dbReference type="Pfam" id="PF01535">
    <property type="entry name" value="PPR"/>
    <property type="match status" value="1"/>
</dbReference>